<sequence length="2065" mass="224768">MLYSRYRKKPLIAIVAWVVFLCAMMVFGIGTAQARSIDDVITEIGNSYLTKLNVESNPVDMDGYQYVTHVASGDMGEAGCFISVAGPMNAEAMKASLSESAYFWESDGVKTTPINGYEVFEFQSRLGAGVDVLLPQYKVGVTIVHSGNGRAWELEKARSIAKSTIESLKLNGVLNQTAPQEETAPVTEPDAKPETETNTITSSDALTGEPLDEPVSVCNTDNIAWVDNGPTVPNTFSINTPHLVTYIRNYHWNYAQGATPGTIALQDQNGKIYGPWQASGSDGQGGVHNANWEVSPNVVIPAGTYTVIDSDPSTWATNAGTGGKGMGQVHATPHFTVASELGEDSADTRAPESSPWRGSSGATPAGVGSVGAIPGPSNTTEAVVGVVAPGLIATILGAMAGLGGGGGGFTPPPGTTVPPAAGGPAPTTGSSYPGANAQSNASFQEVGQLGRRRRDAGPTSLATEPAPGAGDLSMTTGELTTRPEVDDEPSIFIDTVDMIDGSGAIINGGQSTPTVNDLFIETAEENAVLTRPDAGMIIETAAESDVFIQRNTGAIIDTAGEAAVLIQDGRVAQPDITWADSSDDGILLDTSAFDEPARTEVASLSQQAETAQYDEQGFDAQGYDRSGYDKAGFDREGINKDGFDKEGYDLEGFNKEGFNREGFNKEGYNEEGIDRDGFNKAGYDKNGFDKEGFDKDGFDQEGFNREGFDKQGFDREGFNKEGFNEEGFDRDGFNKAGYDKNGFDKEGFDKEGFDKDGFNQKGFNREGFDKQGFDREGFNKEGFNKEGFNKEGFNEEGFDRDGFNKAGYDKNGFDKEGFDKDGFDQEGFNREGFDKQGFDREGFNKEGFNEEGFDREGFNKDGFDRDGYGKNGFDREGYNREGYDVNGYDRKGYNRSGFDAKGYDRQGYDKEGFNKEGWDRDGYGRNGLNKDGYDREGYDKAGYDKDGYDRDGYDREGRQREGYDADGYDKDGFNKNGYDRDGYDREGFDYEGYNRGGYDPWGFDKQGYGKDGYHWSGYNGDGYNRAGLHWTDNPYEGDSPFNVRTGTNPFDEDLVVDLGGHSPAESWKPTKPPLGEPYPRTVEKYGPKPWTDEIPQPEPEKPAIPTTGDTGVIGPEDPMNTLKNHELDKSAPATPEGQDGTELPVPEEDIPETQPDGQDIPEQQVETGDSDTFTYTDPDTGETSTYEYEKGYNGPRHGDTQILVGKSDEQTYELEFDAVKGKWINTESGNEFNPDDFDRWQNDLAEDRRRAAIDLEKMAKREDANSKAIDKNLEDWKKLEQMQKVADKYNIGEPGGPGDVDKAIEDLKKDMLDGKQLDQEKMDKIRRVIDNRILGRTTADTGERWEEDWFKNLGWALEANAATAKEVVTGEKADGSISWLGMAARIMITAATGGGASMATTFAGEITRQGIMDGALTVAEALYRIKDSIDKGESDFRAVSKAIGMVILGEEIGWLAGQAGGKFMGEMLERFPAFTNKAADLIEKLALTTMAADQLVSRYIGLAGKEAAEETIDQINKRLVDLGSDTAVEYIQKSSKAVGLVVSDSFDDISKGIGKAASGSGDDIARKLGRAASGSGDDIATSAGRAASGSGDDLAKGTGKATSGSDDMGAGAGKAASRSDDMAKGTTGTTDGPKAPDGPGGPARTGDGGGDGPGDPGGRAPAGGDAGGPQDDIIIDRPINPNARTPEEVLADPATVARAENTVQNNIDDFDKLSPARQQELIGEQAIYDEYRMQAQERNYNLADKVQRREPLTVQDIMEMKADPASMRTLKNLEHTEGIGAELGEFRSHQVQSEFNEVLETQIHQPSYRAVEDHLNARYNGAQIRCNTVRTPGTEHTPWNINTDNDVIAERLVIRPDGTTEWVEIPKSEWEDVYYEAFARNSSFSVDEAAHRFPSRDWANMDDAARYREWANLHEEAPMDVFDPMGARDFSNQRTAILNGERPCGPLFDRDGNLLRDPIDAEQLGMMEKHKANDYWDKGDTPAEIMRNQTESLEQLRKTANVVRNLEGGTHNMPPNMQEAIRVINNNNLSPALRGARLRELGYDTPGDLVEKLTSRIGSFRAGNR</sequence>
<feature type="region of interest" description="Disordered" evidence="1">
    <location>
        <begin position="751"/>
        <end position="796"/>
    </location>
</feature>
<protein>
    <submittedName>
        <fullName evidence="2">Uncharacterized protein</fullName>
    </submittedName>
</protein>
<comment type="caution">
    <text evidence="2">The sequence shown here is derived from an EMBL/GenBank/DDBJ whole genome shotgun (WGS) entry which is preliminary data.</text>
</comment>
<feature type="region of interest" description="Disordered" evidence="1">
    <location>
        <begin position="1571"/>
        <end position="1688"/>
    </location>
</feature>
<feature type="compositionally biased region" description="Polar residues" evidence="1">
    <location>
        <begin position="430"/>
        <end position="445"/>
    </location>
</feature>
<feature type="compositionally biased region" description="Low complexity" evidence="1">
    <location>
        <begin position="417"/>
        <end position="429"/>
    </location>
</feature>
<dbReference type="EMBL" id="LSRS01000001">
    <property type="protein sequence ID" value="KAF1086675.1"/>
    <property type="molecule type" value="Genomic_DNA"/>
</dbReference>
<evidence type="ECO:0000313" key="3">
    <source>
        <dbReference type="Proteomes" id="UP000798488"/>
    </source>
</evidence>
<dbReference type="Proteomes" id="UP000798488">
    <property type="component" value="Unassembled WGS sequence"/>
</dbReference>
<feature type="compositionally biased region" description="Polar residues" evidence="1">
    <location>
        <begin position="1164"/>
        <end position="1186"/>
    </location>
</feature>
<organism evidence="2 3">
    <name type="scientific">Sporotomaculum syntrophicum</name>
    <dbReference type="NCBI Taxonomy" id="182264"/>
    <lineage>
        <taxon>Bacteria</taxon>
        <taxon>Bacillati</taxon>
        <taxon>Bacillota</taxon>
        <taxon>Clostridia</taxon>
        <taxon>Eubacteriales</taxon>
        <taxon>Desulfallaceae</taxon>
        <taxon>Sporotomaculum</taxon>
    </lineage>
</organism>
<evidence type="ECO:0000256" key="1">
    <source>
        <dbReference type="SAM" id="MobiDB-lite"/>
    </source>
</evidence>
<accession>A0A9D2WT71</accession>
<dbReference type="RefSeq" id="WP_161820810.1">
    <property type="nucleotide sequence ID" value="NZ_LSRS01000001.1"/>
</dbReference>
<feature type="compositionally biased region" description="Low complexity" evidence="1">
    <location>
        <begin position="1624"/>
        <end position="1637"/>
    </location>
</feature>
<feature type="compositionally biased region" description="Low complexity" evidence="1">
    <location>
        <begin position="1582"/>
        <end position="1591"/>
    </location>
</feature>
<feature type="region of interest" description="Disordered" evidence="1">
    <location>
        <begin position="172"/>
        <end position="213"/>
    </location>
</feature>
<feature type="region of interest" description="Disordered" evidence="1">
    <location>
        <begin position="1060"/>
        <end position="1201"/>
    </location>
</feature>
<proteinExistence type="predicted"/>
<dbReference type="OrthoDB" id="1915411at2"/>
<feature type="compositionally biased region" description="Gly residues" evidence="1">
    <location>
        <begin position="1638"/>
        <end position="1667"/>
    </location>
</feature>
<gene>
    <name evidence="2" type="ORF">SPSYN_00394</name>
</gene>
<feature type="region of interest" description="Disordered" evidence="1">
    <location>
        <begin position="944"/>
        <end position="969"/>
    </location>
</feature>
<feature type="compositionally biased region" description="Polar residues" evidence="1">
    <location>
        <begin position="196"/>
        <end position="205"/>
    </location>
</feature>
<evidence type="ECO:0000313" key="2">
    <source>
        <dbReference type="EMBL" id="KAF1086675.1"/>
    </source>
</evidence>
<feature type="region of interest" description="Disordered" evidence="1">
    <location>
        <begin position="407"/>
        <end position="483"/>
    </location>
</feature>
<keyword evidence="3" id="KW-1185">Reference proteome</keyword>
<feature type="region of interest" description="Disordered" evidence="1">
    <location>
        <begin position="825"/>
        <end position="861"/>
    </location>
</feature>
<name>A0A9D2WT71_9FIRM</name>
<feature type="region of interest" description="Disordered" evidence="1">
    <location>
        <begin position="342"/>
        <end position="373"/>
    </location>
</feature>
<reference evidence="2" key="1">
    <citation type="submission" date="2016-02" db="EMBL/GenBank/DDBJ databases">
        <title>Draft Genome Sequence of Sporotomaculum syntrophicum Strain FB, a Syntrophic Benzoate Degrader.</title>
        <authorList>
            <person name="Nobu M.K."/>
            <person name="Narihiro T."/>
            <person name="Qiu Y.-L."/>
            <person name="Ohashi A."/>
            <person name="Liu W.-T."/>
            <person name="Yuji S."/>
        </authorList>
    </citation>
    <scope>NUCLEOTIDE SEQUENCE</scope>
    <source>
        <strain evidence="2">FB</strain>
    </source>
</reference>